<keyword evidence="1" id="KW-1133">Transmembrane helix</keyword>
<gene>
    <name evidence="2" type="ORF">DCF17_16020</name>
</gene>
<evidence type="ECO:0000256" key="1">
    <source>
        <dbReference type="SAM" id="Phobius"/>
    </source>
</evidence>
<feature type="transmembrane region" description="Helical" evidence="1">
    <location>
        <begin position="6"/>
        <end position="28"/>
    </location>
</feature>
<evidence type="ECO:0000313" key="2">
    <source>
        <dbReference type="EMBL" id="PZO37374.1"/>
    </source>
</evidence>
<feature type="transmembrane region" description="Helical" evidence="1">
    <location>
        <begin position="52"/>
        <end position="74"/>
    </location>
</feature>
<proteinExistence type="predicted"/>
<keyword evidence="1" id="KW-0812">Transmembrane</keyword>
<dbReference type="AlphaFoldDB" id="A0A2W4VWZ3"/>
<keyword evidence="1" id="KW-0472">Membrane</keyword>
<accession>A0A2W4VWZ3</accession>
<reference evidence="3" key="1">
    <citation type="submission" date="2018-04" db="EMBL/GenBank/DDBJ databases">
        <authorList>
            <person name="Cornet L."/>
        </authorList>
    </citation>
    <scope>NUCLEOTIDE SEQUENCE [LARGE SCALE GENOMIC DNA]</scope>
</reference>
<organism evidence="2 3">
    <name type="scientific">Shackletoniella antarctica</name>
    <dbReference type="NCBI Taxonomy" id="268115"/>
    <lineage>
        <taxon>Bacteria</taxon>
        <taxon>Bacillati</taxon>
        <taxon>Cyanobacteriota</taxon>
        <taxon>Cyanophyceae</taxon>
        <taxon>Oculatellales</taxon>
        <taxon>Oculatellaceae</taxon>
        <taxon>Shackletoniella</taxon>
    </lineage>
</organism>
<protein>
    <submittedName>
        <fullName evidence="2">Uncharacterized protein</fullName>
    </submittedName>
</protein>
<name>A0A2W4VWZ3_9CYAN</name>
<feature type="transmembrane region" description="Helical" evidence="1">
    <location>
        <begin position="80"/>
        <end position="97"/>
    </location>
</feature>
<sequence length="120" mass="12968">MYPQPPYVLFFAGFLAAVTSGYAFSTALQQSVNEWNSRRSTRILATLRGPRLQIPFFGICAGVCVFLASGIQLFGFSAPVAYAMGAPMTLLSALLIWSQLGRILLLIEEGGSKALDLDAF</sequence>
<comment type="caution">
    <text evidence="2">The sequence shown here is derived from an EMBL/GenBank/DDBJ whole genome shotgun (WGS) entry which is preliminary data.</text>
</comment>
<reference evidence="2 3" key="2">
    <citation type="submission" date="2018-06" db="EMBL/GenBank/DDBJ databases">
        <title>Metagenomic assembly of (sub)arctic Cyanobacteria and their associated microbiome from non-axenic cultures.</title>
        <authorList>
            <person name="Baurain D."/>
        </authorList>
    </citation>
    <scope>NUCLEOTIDE SEQUENCE [LARGE SCALE GENOMIC DNA]</scope>
    <source>
        <strain evidence="2">ULC041bin1</strain>
    </source>
</reference>
<dbReference type="EMBL" id="QBMN01000123">
    <property type="protein sequence ID" value="PZO37374.1"/>
    <property type="molecule type" value="Genomic_DNA"/>
</dbReference>
<evidence type="ECO:0000313" key="3">
    <source>
        <dbReference type="Proteomes" id="UP000249081"/>
    </source>
</evidence>
<dbReference type="Proteomes" id="UP000249081">
    <property type="component" value="Unassembled WGS sequence"/>
</dbReference>